<dbReference type="Proteomes" id="UP000014387">
    <property type="component" value="Unassembled WGS sequence"/>
</dbReference>
<evidence type="ECO:0000256" key="3">
    <source>
        <dbReference type="ARBA" id="ARBA00022801"/>
    </source>
</evidence>
<dbReference type="SUPFAM" id="SSF53474">
    <property type="entry name" value="alpha/beta-Hydrolases"/>
    <property type="match status" value="1"/>
</dbReference>
<comment type="subunit">
    <text evidence="2">Monomer.</text>
</comment>
<dbReference type="SUPFAM" id="SSF53098">
    <property type="entry name" value="Ribonuclease H-like"/>
    <property type="match status" value="1"/>
</dbReference>
<name>A0A9W5VWZ9_9ACTO</name>
<comment type="similarity">
    <text evidence="1">Belongs to the peptidase S33 family.</text>
</comment>
<dbReference type="InterPro" id="IPR000073">
    <property type="entry name" value="AB_hydrolase_1"/>
</dbReference>
<dbReference type="Pfam" id="PF00561">
    <property type="entry name" value="Abhydrolase_1"/>
    <property type="match status" value="1"/>
</dbReference>
<dbReference type="EMBL" id="AGWN01000001">
    <property type="protein sequence ID" value="EPD31384.1"/>
    <property type="molecule type" value="Genomic_DNA"/>
</dbReference>
<dbReference type="GO" id="GO:0003676">
    <property type="term" value="F:nucleic acid binding"/>
    <property type="evidence" value="ECO:0007669"/>
    <property type="project" value="InterPro"/>
</dbReference>
<dbReference type="CDD" id="cd09278">
    <property type="entry name" value="RNase_HI_prokaryote_like"/>
    <property type="match status" value="1"/>
</dbReference>
<organism evidence="6 7">
    <name type="scientific">Gleimia europaea ACS-120-V-Col10b</name>
    <dbReference type="NCBI Taxonomy" id="883069"/>
    <lineage>
        <taxon>Bacteria</taxon>
        <taxon>Bacillati</taxon>
        <taxon>Actinomycetota</taxon>
        <taxon>Actinomycetes</taxon>
        <taxon>Actinomycetales</taxon>
        <taxon>Actinomycetaceae</taxon>
        <taxon>Gleimia</taxon>
    </lineage>
</organism>
<gene>
    <name evidence="6" type="ORF">HMPREF9238_01155</name>
</gene>
<accession>A0A9W5VWZ9</accession>
<dbReference type="InterPro" id="IPR002410">
    <property type="entry name" value="Peptidase_S33"/>
</dbReference>
<dbReference type="InterPro" id="IPR029058">
    <property type="entry name" value="AB_hydrolase_fold"/>
</dbReference>
<comment type="caution">
    <text evidence="6">The sequence shown here is derived from an EMBL/GenBank/DDBJ whole genome shotgun (WGS) entry which is preliminary data.</text>
</comment>
<evidence type="ECO:0000256" key="1">
    <source>
        <dbReference type="ARBA" id="ARBA00010088"/>
    </source>
</evidence>
<keyword evidence="7" id="KW-1185">Reference proteome</keyword>
<dbReference type="InterPro" id="IPR002156">
    <property type="entry name" value="RNaseH_domain"/>
</dbReference>
<reference evidence="6 7" key="1">
    <citation type="submission" date="2013-05" db="EMBL/GenBank/DDBJ databases">
        <title>The Genome Sequence of Actinomyces europaeus ACS-120-V-COL10B.</title>
        <authorList>
            <consortium name="The Broad Institute Genomics Platform"/>
            <person name="Earl A."/>
            <person name="Ward D."/>
            <person name="Feldgarden M."/>
            <person name="Gevers D."/>
            <person name="Saerens B."/>
            <person name="Vaneechoutte M."/>
            <person name="Walker B."/>
            <person name="Young S."/>
            <person name="Zeng Q."/>
            <person name="Gargeya S."/>
            <person name="Fitzgerald M."/>
            <person name="Haas B."/>
            <person name="Abouelleil A."/>
            <person name="Allen A.W."/>
            <person name="Alvarado L."/>
            <person name="Arachchi H.M."/>
            <person name="Berlin A.M."/>
            <person name="Chapman S.B."/>
            <person name="Gainer-Dewar J."/>
            <person name="Goldberg J."/>
            <person name="Griggs A."/>
            <person name="Gujja S."/>
            <person name="Hansen M."/>
            <person name="Howarth C."/>
            <person name="Imamovic A."/>
            <person name="Ireland A."/>
            <person name="Larimer J."/>
            <person name="McCowan C."/>
            <person name="Murphy C."/>
            <person name="Pearson M."/>
            <person name="Poon T.W."/>
            <person name="Priest M."/>
            <person name="Roberts A."/>
            <person name="Saif S."/>
            <person name="Shea T."/>
            <person name="Sisk P."/>
            <person name="Sykes S."/>
            <person name="Wortman J."/>
            <person name="Nusbaum C."/>
            <person name="Birren B."/>
        </authorList>
    </citation>
    <scope>NUCLEOTIDE SEQUENCE [LARGE SCALE GENOMIC DNA]</scope>
    <source>
        <strain evidence="6 7">ACS-120-V-Col10b</strain>
    </source>
</reference>
<evidence type="ECO:0000256" key="2">
    <source>
        <dbReference type="ARBA" id="ARBA00011245"/>
    </source>
</evidence>
<proteinExistence type="inferred from homology"/>
<dbReference type="PANTHER" id="PTHR43248">
    <property type="entry name" value="2-SUCCINYL-6-HYDROXY-2,4-CYCLOHEXADIENE-1-CARBOXYLATE SYNTHASE"/>
    <property type="match status" value="1"/>
</dbReference>
<evidence type="ECO:0000256" key="4">
    <source>
        <dbReference type="SAM" id="MobiDB-lite"/>
    </source>
</evidence>
<feature type="region of interest" description="Disordered" evidence="4">
    <location>
        <begin position="136"/>
        <end position="205"/>
    </location>
</feature>
<keyword evidence="3" id="KW-0378">Hydrolase</keyword>
<dbReference type="GO" id="GO:0004523">
    <property type="term" value="F:RNA-DNA hybrid ribonuclease activity"/>
    <property type="evidence" value="ECO:0007669"/>
    <property type="project" value="InterPro"/>
</dbReference>
<dbReference type="Gene3D" id="3.30.420.10">
    <property type="entry name" value="Ribonuclease H-like superfamily/Ribonuclease H"/>
    <property type="match status" value="1"/>
</dbReference>
<dbReference type="Pfam" id="PF00075">
    <property type="entry name" value="RNase_H"/>
    <property type="match status" value="1"/>
</dbReference>
<dbReference type="InterPro" id="IPR022892">
    <property type="entry name" value="RNaseHI"/>
</dbReference>
<dbReference type="Gene3D" id="3.40.50.1820">
    <property type="entry name" value="alpha/beta hydrolase"/>
    <property type="match status" value="1"/>
</dbReference>
<dbReference type="InterPro" id="IPR036397">
    <property type="entry name" value="RNaseH_sf"/>
</dbReference>
<evidence type="ECO:0000313" key="6">
    <source>
        <dbReference type="EMBL" id="EPD31384.1"/>
    </source>
</evidence>
<dbReference type="GO" id="GO:0004177">
    <property type="term" value="F:aminopeptidase activity"/>
    <property type="evidence" value="ECO:0007669"/>
    <property type="project" value="UniProtKB-EC"/>
</dbReference>
<dbReference type="PROSITE" id="PS50879">
    <property type="entry name" value="RNASE_H_1"/>
    <property type="match status" value="1"/>
</dbReference>
<dbReference type="PANTHER" id="PTHR43248:SF2">
    <property type="entry name" value="PROLYL AMINOPEPTIDASE"/>
    <property type="match status" value="1"/>
</dbReference>
<feature type="domain" description="RNase H type-1" evidence="5">
    <location>
        <begin position="1"/>
        <end position="143"/>
    </location>
</feature>
<dbReference type="PRINTS" id="PR00793">
    <property type="entry name" value="PROAMNOPTASE"/>
</dbReference>
<dbReference type="InterPro" id="IPR012337">
    <property type="entry name" value="RNaseH-like_sf"/>
</dbReference>
<evidence type="ECO:0000259" key="5">
    <source>
        <dbReference type="PROSITE" id="PS50879"/>
    </source>
</evidence>
<protein>
    <recommendedName>
        <fullName evidence="5">RNase H type-1 domain-containing protein</fullName>
    </recommendedName>
</protein>
<sequence length="658" mass="72556">MTLIAATDGSSLGNPGPAGWAWYMDEQNWSAGALKESTNNVGELLAVLDLLRKTRGAQEDLHIFADSQYVINALTKWRFAWKRKGWKKGDGKPVANREIMEALDAELERARKMGRKVEFEWVRGHNDHTMNERADSLARGAATAIQSGKTVNEGPGFSRIGQGGADSGGSDEVGPAGEESGLSAKSDNQARATSGQEAKPEESVDEMDMLFSFDELASRSTYIHRGAHVTEHRLQVPLDYSNPNGRQIELFAREVTLDKNGPSTDQPAIIFMQGGPGGRAPRPGDFKSGWIGEALKTHRVILMDERGTGLSTRLDALTLSEFTTVKDQVNYVKHFRADNMVRDAERLRAEINDGKKWASLGQSYGGFINTSYLSVAPEGLSAVYFTGGLPGLISVDEIYRRTYRATAARNEVYFQRYEADQQTLKDVLTHLDTHEEILPTGERLTPRRLRMLGLMLGTTTGFDQLHYFFEGPFVSVRGEKRLNTQFLDMVGRQLSQGDSPMYAALHETIYAGATPALRGQATSWAAERLLDEVGAGIPEGFAPKPDYRAAGSVYLTGEHMYPLIYDEDPALVPLRELAHALAAFTDWEPVYNPDQLANNEVPGAAAVYFEDMFVPTDLSLQTAQLAGIRTWVSNEYQHDGLRANGAAVFQHLQSLLAD</sequence>
<feature type="compositionally biased region" description="Polar residues" evidence="4">
    <location>
        <begin position="183"/>
        <end position="196"/>
    </location>
</feature>
<dbReference type="AlphaFoldDB" id="A0A9W5VWZ9"/>
<dbReference type="OrthoDB" id="9796770at2"/>
<evidence type="ECO:0000313" key="7">
    <source>
        <dbReference type="Proteomes" id="UP000014387"/>
    </source>
</evidence>
<dbReference type="GO" id="GO:0006508">
    <property type="term" value="P:proteolysis"/>
    <property type="evidence" value="ECO:0007669"/>
    <property type="project" value="InterPro"/>
</dbReference>
<dbReference type="InterPro" id="IPR051601">
    <property type="entry name" value="Serine_prot/Carboxylest_S33"/>
</dbReference>
<dbReference type="RefSeq" id="WP_016444495.1">
    <property type="nucleotide sequence ID" value="NZ_KE150266.1"/>
</dbReference>